<gene>
    <name evidence="3" type="ORF">NCGR_LOCUS42174</name>
</gene>
<feature type="signal peptide" evidence="1">
    <location>
        <begin position="1"/>
        <end position="19"/>
    </location>
</feature>
<dbReference type="EMBL" id="CAJGYO010000010">
    <property type="protein sequence ID" value="CAD6258707.1"/>
    <property type="molecule type" value="Genomic_DNA"/>
</dbReference>
<dbReference type="CDD" id="cd00010">
    <property type="entry name" value="AAI_LTSS"/>
    <property type="match status" value="1"/>
</dbReference>
<dbReference type="Gene3D" id="1.10.110.10">
    <property type="entry name" value="Plant lipid-transfer and hydrophobic proteins"/>
    <property type="match status" value="1"/>
</dbReference>
<feature type="domain" description="Bifunctional inhibitor/plant lipid transfer protein/seed storage helical" evidence="2">
    <location>
        <begin position="93"/>
        <end position="181"/>
    </location>
</feature>
<organism evidence="3 4">
    <name type="scientific">Miscanthus lutarioriparius</name>
    <dbReference type="NCBI Taxonomy" id="422564"/>
    <lineage>
        <taxon>Eukaryota</taxon>
        <taxon>Viridiplantae</taxon>
        <taxon>Streptophyta</taxon>
        <taxon>Embryophyta</taxon>
        <taxon>Tracheophyta</taxon>
        <taxon>Spermatophyta</taxon>
        <taxon>Magnoliopsida</taxon>
        <taxon>Liliopsida</taxon>
        <taxon>Poales</taxon>
        <taxon>Poaceae</taxon>
        <taxon>PACMAD clade</taxon>
        <taxon>Panicoideae</taxon>
        <taxon>Andropogonodae</taxon>
        <taxon>Andropogoneae</taxon>
        <taxon>Saccharinae</taxon>
        <taxon>Miscanthus</taxon>
    </lineage>
</organism>
<keyword evidence="1" id="KW-0732">Signal</keyword>
<dbReference type="Proteomes" id="UP000604825">
    <property type="component" value="Unassembled WGS sequence"/>
</dbReference>
<dbReference type="InterPro" id="IPR016140">
    <property type="entry name" value="Bifunc_inhib/LTP/seed_store"/>
</dbReference>
<feature type="chain" id="PRO_5032828243" description="Bifunctional inhibitor/plant lipid transfer protein/seed storage helical domain-containing protein" evidence="1">
    <location>
        <begin position="20"/>
        <end position="205"/>
    </location>
</feature>
<sequence length="205" mass="20370">MSQARILLAVLAITTIAVASEEDALSSAVVPTPPVLTPSAPTPEPCSCCDLCNIVPGPFLAVPGGGSSSSAPILPPPPSPPVPAPAPPAPVNCVTASSGLAPCGTFLTGGAGPPPTPQSSCCNGLAAFLSSARAAAPVAGRQRLRCLCPIIHGDVNAVLPKPVDPVRMLYLPVACGLALPPQTIPICFGERMPTIANLTSAGVLH</sequence>
<dbReference type="Pfam" id="PF00234">
    <property type="entry name" value="Tryp_alpha_amyl"/>
    <property type="match status" value="1"/>
</dbReference>
<dbReference type="SUPFAM" id="SSF47699">
    <property type="entry name" value="Bifunctional inhibitor/lipid-transfer protein/seed storage 2S albumin"/>
    <property type="match status" value="1"/>
</dbReference>
<reference evidence="3" key="1">
    <citation type="submission" date="2020-10" db="EMBL/GenBank/DDBJ databases">
        <authorList>
            <person name="Han B."/>
            <person name="Lu T."/>
            <person name="Zhao Q."/>
            <person name="Huang X."/>
            <person name="Zhao Y."/>
        </authorList>
    </citation>
    <scope>NUCLEOTIDE SEQUENCE</scope>
</reference>
<name>A0A811QRL0_9POAL</name>
<evidence type="ECO:0000313" key="3">
    <source>
        <dbReference type="EMBL" id="CAD6258707.1"/>
    </source>
</evidence>
<evidence type="ECO:0000259" key="2">
    <source>
        <dbReference type="Pfam" id="PF00234"/>
    </source>
</evidence>
<protein>
    <recommendedName>
        <fullName evidence="2">Bifunctional inhibitor/plant lipid transfer protein/seed storage helical domain-containing protein</fullName>
    </recommendedName>
</protein>
<proteinExistence type="predicted"/>
<keyword evidence="4" id="KW-1185">Reference proteome</keyword>
<dbReference type="InterPro" id="IPR036312">
    <property type="entry name" value="Bifun_inhib/LTP/seed_sf"/>
</dbReference>
<evidence type="ECO:0000313" key="4">
    <source>
        <dbReference type="Proteomes" id="UP000604825"/>
    </source>
</evidence>
<dbReference type="AlphaFoldDB" id="A0A811QRL0"/>
<accession>A0A811QRL0</accession>
<comment type="caution">
    <text evidence="3">The sequence shown here is derived from an EMBL/GenBank/DDBJ whole genome shotgun (WGS) entry which is preliminary data.</text>
</comment>
<evidence type="ECO:0000256" key="1">
    <source>
        <dbReference type="SAM" id="SignalP"/>
    </source>
</evidence>